<evidence type="ECO:0000313" key="1">
    <source>
        <dbReference type="EMBL" id="KAJ8012029.1"/>
    </source>
</evidence>
<dbReference type="EMBL" id="CM055732">
    <property type="protein sequence ID" value="KAJ8012029.1"/>
    <property type="molecule type" value="Genomic_DNA"/>
</dbReference>
<evidence type="ECO:0000313" key="2">
    <source>
        <dbReference type="Proteomes" id="UP001157502"/>
    </source>
</evidence>
<proteinExistence type="predicted"/>
<comment type="caution">
    <text evidence="1">The sequence shown here is derived from an EMBL/GenBank/DDBJ whole genome shotgun (WGS) entry which is preliminary data.</text>
</comment>
<reference evidence="1" key="1">
    <citation type="submission" date="2021-05" db="EMBL/GenBank/DDBJ databases">
        <authorList>
            <person name="Pan Q."/>
            <person name="Jouanno E."/>
            <person name="Zahm M."/>
            <person name="Klopp C."/>
            <person name="Cabau C."/>
            <person name="Louis A."/>
            <person name="Berthelot C."/>
            <person name="Parey E."/>
            <person name="Roest Crollius H."/>
            <person name="Montfort J."/>
            <person name="Robinson-Rechavi M."/>
            <person name="Bouchez O."/>
            <person name="Lampietro C."/>
            <person name="Lopez Roques C."/>
            <person name="Donnadieu C."/>
            <person name="Postlethwait J."/>
            <person name="Bobe J."/>
            <person name="Dillon D."/>
            <person name="Chandos A."/>
            <person name="von Hippel F."/>
            <person name="Guiguen Y."/>
        </authorList>
    </citation>
    <scope>NUCLEOTIDE SEQUENCE</scope>
    <source>
        <strain evidence="1">YG-Jan2019</strain>
    </source>
</reference>
<protein>
    <submittedName>
        <fullName evidence="1">Uncharacterized protein</fullName>
    </submittedName>
</protein>
<keyword evidence="2" id="KW-1185">Reference proteome</keyword>
<dbReference type="Proteomes" id="UP001157502">
    <property type="component" value="Chromosome 5"/>
</dbReference>
<accession>A0ACC2H7P6</accession>
<gene>
    <name evidence="1" type="ORF">DPEC_G00064450</name>
</gene>
<sequence>MSRNKIPIITRTRRSGTLRTRGHTIESPNRQMNLRDPNHCSSTERAAFYKPIGGHLLKEVKVWREVKQCSAELIITETVTPRPLSLSEEQWTGIMLVTGSSPRYRRPAVTVMRQDDLPLGKAVITVALVSAPPAFISLFI</sequence>
<name>A0ACC2H7P6_DALPE</name>
<organism evidence="1 2">
    <name type="scientific">Dallia pectoralis</name>
    <name type="common">Alaska blackfish</name>
    <dbReference type="NCBI Taxonomy" id="75939"/>
    <lineage>
        <taxon>Eukaryota</taxon>
        <taxon>Metazoa</taxon>
        <taxon>Chordata</taxon>
        <taxon>Craniata</taxon>
        <taxon>Vertebrata</taxon>
        <taxon>Euteleostomi</taxon>
        <taxon>Actinopterygii</taxon>
        <taxon>Neopterygii</taxon>
        <taxon>Teleostei</taxon>
        <taxon>Protacanthopterygii</taxon>
        <taxon>Esociformes</taxon>
        <taxon>Umbridae</taxon>
        <taxon>Dallia</taxon>
    </lineage>
</organism>